<evidence type="ECO:0000313" key="2">
    <source>
        <dbReference type="EMBL" id="KAH0893190.1"/>
    </source>
</evidence>
<evidence type="ECO:0000313" key="3">
    <source>
        <dbReference type="Proteomes" id="UP000824890"/>
    </source>
</evidence>
<organism evidence="2 3">
    <name type="scientific">Brassica napus</name>
    <name type="common">Rape</name>
    <dbReference type="NCBI Taxonomy" id="3708"/>
    <lineage>
        <taxon>Eukaryota</taxon>
        <taxon>Viridiplantae</taxon>
        <taxon>Streptophyta</taxon>
        <taxon>Embryophyta</taxon>
        <taxon>Tracheophyta</taxon>
        <taxon>Spermatophyta</taxon>
        <taxon>Magnoliopsida</taxon>
        <taxon>eudicotyledons</taxon>
        <taxon>Gunneridae</taxon>
        <taxon>Pentapetalae</taxon>
        <taxon>rosids</taxon>
        <taxon>malvids</taxon>
        <taxon>Brassicales</taxon>
        <taxon>Brassicaceae</taxon>
        <taxon>Brassiceae</taxon>
        <taxon>Brassica</taxon>
    </lineage>
</organism>
<proteinExistence type="predicted"/>
<evidence type="ECO:0000256" key="1">
    <source>
        <dbReference type="SAM" id="MobiDB-lite"/>
    </source>
</evidence>
<accession>A0ABQ8AKX0</accession>
<protein>
    <recommendedName>
        <fullName evidence="4">Transposase MuDR plant domain-containing protein</fullName>
    </recommendedName>
</protein>
<sequence>SFCASDFTEMHPPNLKLMDTTNGVWSCGESSFGKGKEISNSISEGLSKSYIVVIAGRWIMYDNGAWDFKIDNDKMGRTVDCSKIKGVDGLKESIYAEYCLLGREILAEMSYWLNDGECDMVGVGAAPVQITADTDYKIFRALHRADKSVNVFVTFREFVGGEMIFLRSERVIMSQINAADGAPDNDEALLQLVEAIEESFGVNTKNGRMGENSKDQDKSREHFDAGCGILLLCFRVNIAEHEKEKICGGNSAVDNGKNKEANVEDVELIRVQMIFLNKTVLYKIRKRVVEQIWQWTMNNMAIDSGENKGDDMGEDEDDDGDYDYNYWHEYCRNDCVTDEEDDFEGSPPKRRGGGQSGSNRSRPMSGRGQGSGKPASGRGQRTSAMGVSKATKKACIRRRSEVNTDERYICTSRTVGFAYTEETYTKEGVDVVHLTLPKPNNQHNRVIEDDDDFVENVRSGDTGKSVDVVLVTPPKQYNKHILFAAVTPGKVLMLCWLLHQNIITECTEGHDGVGADDDFVESVCSGDTGQSVDVVLFTLPKQYNKHIRVIEDDDEAVDPPITKCMEGHDGVGADDEFVDPRRCTPRKQNCVIEDSEEFVDPPITQSTQVQGGVSFMRGIQVSEIYGYNDVDHVFDEMRGSSFEPPEIEYTKEDSDIYVGRLFKDKAQFKLTMAIYALAKVCRFKLRHCKCFITAKCVDKQCSLRGMAKLLGDSPIYMVKKAILGHVCTSDVRE</sequence>
<feature type="non-terminal residue" evidence="2">
    <location>
        <position position="1"/>
    </location>
</feature>
<comment type="caution">
    <text evidence="2">The sequence shown here is derived from an EMBL/GenBank/DDBJ whole genome shotgun (WGS) entry which is preliminary data.</text>
</comment>
<name>A0ABQ8AKX0_BRANA</name>
<dbReference type="Proteomes" id="UP000824890">
    <property type="component" value="Unassembled WGS sequence"/>
</dbReference>
<gene>
    <name evidence="2" type="ORF">HID58_055619</name>
</gene>
<reference evidence="2 3" key="1">
    <citation type="submission" date="2021-05" db="EMBL/GenBank/DDBJ databases">
        <title>Genome Assembly of Synthetic Allotetraploid Brassica napus Reveals Homoeologous Exchanges between Subgenomes.</title>
        <authorList>
            <person name="Davis J.T."/>
        </authorList>
    </citation>
    <scope>NUCLEOTIDE SEQUENCE [LARGE SCALE GENOMIC DNA]</scope>
    <source>
        <strain evidence="3">cv. Da-Ae</strain>
        <tissue evidence="2">Seedling</tissue>
    </source>
</reference>
<keyword evidence="3" id="KW-1185">Reference proteome</keyword>
<dbReference type="EMBL" id="JAGKQM010000013">
    <property type="protein sequence ID" value="KAH0893190.1"/>
    <property type="molecule type" value="Genomic_DNA"/>
</dbReference>
<feature type="region of interest" description="Disordered" evidence="1">
    <location>
        <begin position="338"/>
        <end position="396"/>
    </location>
</feature>
<evidence type="ECO:0008006" key="4">
    <source>
        <dbReference type="Google" id="ProtNLM"/>
    </source>
</evidence>